<evidence type="ECO:0000313" key="1">
    <source>
        <dbReference type="EMBL" id="OMO75162.1"/>
    </source>
</evidence>
<comment type="caution">
    <text evidence="1">The sequence shown here is derived from an EMBL/GenBank/DDBJ whole genome shotgun (WGS) entry which is preliminary data.</text>
</comment>
<evidence type="ECO:0000313" key="2">
    <source>
        <dbReference type="Proteomes" id="UP000187203"/>
    </source>
</evidence>
<organism evidence="1 2">
    <name type="scientific">Corchorus olitorius</name>
    <dbReference type="NCBI Taxonomy" id="93759"/>
    <lineage>
        <taxon>Eukaryota</taxon>
        <taxon>Viridiplantae</taxon>
        <taxon>Streptophyta</taxon>
        <taxon>Embryophyta</taxon>
        <taxon>Tracheophyta</taxon>
        <taxon>Spermatophyta</taxon>
        <taxon>Magnoliopsida</taxon>
        <taxon>eudicotyledons</taxon>
        <taxon>Gunneridae</taxon>
        <taxon>Pentapetalae</taxon>
        <taxon>rosids</taxon>
        <taxon>malvids</taxon>
        <taxon>Malvales</taxon>
        <taxon>Malvaceae</taxon>
        <taxon>Grewioideae</taxon>
        <taxon>Apeibeae</taxon>
        <taxon>Corchorus</taxon>
    </lineage>
</organism>
<proteinExistence type="predicted"/>
<reference evidence="2" key="1">
    <citation type="submission" date="2013-09" db="EMBL/GenBank/DDBJ databases">
        <title>Corchorus olitorius genome sequencing.</title>
        <authorList>
            <person name="Alam M."/>
            <person name="Haque M.S."/>
            <person name="Islam M.S."/>
            <person name="Emdad E.M."/>
            <person name="Islam M.M."/>
            <person name="Ahmed B."/>
            <person name="Halim A."/>
            <person name="Hossen Q.M.M."/>
            <person name="Hossain M.Z."/>
            <person name="Ahmed R."/>
            <person name="Khan M.M."/>
            <person name="Islam R."/>
            <person name="Rashid M.M."/>
            <person name="Khan S.A."/>
            <person name="Rahman M.S."/>
            <person name="Alam M."/>
            <person name="Yahiya A.S."/>
            <person name="Khan M.S."/>
            <person name="Azam M.S."/>
            <person name="Haque T."/>
            <person name="Lashkar M.Z.H."/>
            <person name="Akhand A.I."/>
            <person name="Morshed G."/>
            <person name="Roy S."/>
            <person name="Uddin K.S."/>
            <person name="Rabeya T."/>
            <person name="Hossain A.S."/>
            <person name="Chowdhury A."/>
            <person name="Snigdha A.R."/>
            <person name="Mortoza M.S."/>
            <person name="Matin S.A."/>
            <person name="Hoque S.M.E."/>
            <person name="Islam M.K."/>
            <person name="Roy D.K."/>
            <person name="Haider R."/>
            <person name="Moosa M.M."/>
            <person name="Elias S.M."/>
            <person name="Hasan A.M."/>
            <person name="Jahan S."/>
            <person name="Shafiuddin M."/>
            <person name="Mahmood N."/>
            <person name="Shommy N.S."/>
        </authorList>
    </citation>
    <scope>NUCLEOTIDE SEQUENCE [LARGE SCALE GENOMIC DNA]</scope>
    <source>
        <strain evidence="2">cv. O-4</strain>
    </source>
</reference>
<dbReference type="Proteomes" id="UP000187203">
    <property type="component" value="Unassembled WGS sequence"/>
</dbReference>
<sequence>MANISYCVCVCPCGSPSPTCHSQFLTMPIVIVIVDGLPFATANVAISNFDKTLDSAKI</sequence>
<dbReference type="AlphaFoldDB" id="A0A1R3HXS4"/>
<name>A0A1R3HXS4_9ROSI</name>
<protein>
    <submittedName>
        <fullName evidence="1">Uncharacterized protein</fullName>
    </submittedName>
</protein>
<gene>
    <name evidence="1" type="ORF">COLO4_26272</name>
</gene>
<dbReference type="EMBL" id="AWUE01019228">
    <property type="protein sequence ID" value="OMO75162.1"/>
    <property type="molecule type" value="Genomic_DNA"/>
</dbReference>
<accession>A0A1R3HXS4</accession>
<keyword evidence="2" id="KW-1185">Reference proteome</keyword>